<accession>M0A7R6</accession>
<keyword evidence="6" id="KW-1185">Reference proteome</keyword>
<evidence type="ECO:0000256" key="2">
    <source>
        <dbReference type="ARBA" id="ARBA00023163"/>
    </source>
</evidence>
<dbReference type="OrthoDB" id="156233at2157"/>
<evidence type="ECO:0000259" key="4">
    <source>
        <dbReference type="Pfam" id="PF15915"/>
    </source>
</evidence>
<protein>
    <submittedName>
        <fullName evidence="5">Bacterio-opsin activator HTH domain-containing protein</fullName>
    </submittedName>
</protein>
<keyword evidence="2" id="KW-0804">Transcription</keyword>
<reference evidence="5 6" key="1">
    <citation type="journal article" date="2014" name="PLoS Genet.">
        <title>Phylogenetically driven sequencing of extremely halophilic archaea reveals strategies for static and dynamic osmo-response.</title>
        <authorList>
            <person name="Becker E.A."/>
            <person name="Seitzer P.M."/>
            <person name="Tritt A."/>
            <person name="Larsen D."/>
            <person name="Krusor M."/>
            <person name="Yao A.I."/>
            <person name="Wu D."/>
            <person name="Madern D."/>
            <person name="Eisen J.A."/>
            <person name="Darling A.E."/>
            <person name="Facciotti M.T."/>
        </authorList>
    </citation>
    <scope>NUCLEOTIDE SEQUENCE [LARGE SCALE GENOMIC DNA]</scope>
    <source>
        <strain evidence="5 6">JCM 10989</strain>
    </source>
</reference>
<organism evidence="5 6">
    <name type="scientific">Natrialba hulunbeirensis JCM 10989</name>
    <dbReference type="NCBI Taxonomy" id="1227493"/>
    <lineage>
        <taxon>Archaea</taxon>
        <taxon>Methanobacteriati</taxon>
        <taxon>Methanobacteriota</taxon>
        <taxon>Stenosarchaea group</taxon>
        <taxon>Halobacteria</taxon>
        <taxon>Halobacteriales</taxon>
        <taxon>Natrialbaceae</taxon>
        <taxon>Natrialba</taxon>
    </lineage>
</organism>
<keyword evidence="1" id="KW-0805">Transcription regulation</keyword>
<sequence>MSVIAEFTIPADAFALGDTFDRISEATIEVERLATHSREWIMPFLWISDCDIDNVTDALESDSSVVKFDLLDREGDLGYLNVHWAEPVQQLIDEIVNQHGIMQEAQAADGRWFLKLKFVNQTAVKAFQRYFHEKDHSFELQRIYDGTAPREREYDLTNEQREALVVGLELGYFAVPREAQISDLADELGISTNAVSQRLRRATANLTQNTLVVSGERAATESLESEGQSDGKG</sequence>
<dbReference type="Proteomes" id="UP000011519">
    <property type="component" value="Unassembled WGS sequence"/>
</dbReference>
<dbReference type="STRING" id="1227493.C483_05438"/>
<dbReference type="InterPro" id="IPR013324">
    <property type="entry name" value="RNA_pol_sigma_r3/r4-like"/>
</dbReference>
<dbReference type="InterPro" id="IPR007050">
    <property type="entry name" value="HTH_bacterioopsin"/>
</dbReference>
<dbReference type="PANTHER" id="PTHR34236">
    <property type="entry name" value="DIMETHYL SULFOXIDE REDUCTASE TRANSCRIPTIONAL ACTIVATOR"/>
    <property type="match status" value="1"/>
</dbReference>
<evidence type="ECO:0000313" key="5">
    <source>
        <dbReference type="EMBL" id="ELY93383.1"/>
    </source>
</evidence>
<dbReference type="RefSeq" id="WP_006652330.1">
    <property type="nucleotide sequence ID" value="NZ_AOIM01000014.1"/>
</dbReference>
<gene>
    <name evidence="5" type="ORF">C483_05438</name>
</gene>
<comment type="caution">
    <text evidence="5">The sequence shown here is derived from an EMBL/GenBank/DDBJ whole genome shotgun (WGS) entry which is preliminary data.</text>
</comment>
<evidence type="ECO:0000259" key="3">
    <source>
        <dbReference type="Pfam" id="PF04967"/>
    </source>
</evidence>
<feature type="domain" description="Bacterioopsin transcriptional activator GAF and HTH associated" evidence="4">
    <location>
        <begin position="6"/>
        <end position="145"/>
    </location>
</feature>
<proteinExistence type="predicted"/>
<dbReference type="PANTHER" id="PTHR34236:SF1">
    <property type="entry name" value="DIMETHYL SULFOXIDE REDUCTASE TRANSCRIPTIONAL ACTIVATOR"/>
    <property type="match status" value="1"/>
</dbReference>
<dbReference type="Pfam" id="PF15915">
    <property type="entry name" value="BAT"/>
    <property type="match status" value="1"/>
</dbReference>
<dbReference type="InterPro" id="IPR031803">
    <property type="entry name" value="BAT_GAF/HTH-assoc"/>
</dbReference>
<dbReference type="SUPFAM" id="SSF88659">
    <property type="entry name" value="Sigma3 and sigma4 domains of RNA polymerase sigma factors"/>
    <property type="match status" value="1"/>
</dbReference>
<evidence type="ECO:0000256" key="1">
    <source>
        <dbReference type="ARBA" id="ARBA00023015"/>
    </source>
</evidence>
<evidence type="ECO:0000313" key="6">
    <source>
        <dbReference type="Proteomes" id="UP000011519"/>
    </source>
</evidence>
<dbReference type="Pfam" id="PF04967">
    <property type="entry name" value="HTH_10"/>
    <property type="match status" value="1"/>
</dbReference>
<feature type="domain" description="HTH bat-type" evidence="3">
    <location>
        <begin position="156"/>
        <end position="207"/>
    </location>
</feature>
<dbReference type="AlphaFoldDB" id="M0A7R6"/>
<dbReference type="EMBL" id="AOIM01000014">
    <property type="protein sequence ID" value="ELY93383.1"/>
    <property type="molecule type" value="Genomic_DNA"/>
</dbReference>
<name>M0A7R6_9EURY</name>
<dbReference type="PATRIC" id="fig|1227493.4.peg.1059"/>